<dbReference type="Gene3D" id="3.30.200.20">
    <property type="entry name" value="Phosphorylase Kinase, domain 1"/>
    <property type="match status" value="1"/>
</dbReference>
<dbReference type="Proteomes" id="UP000828390">
    <property type="component" value="Unassembled WGS sequence"/>
</dbReference>
<proteinExistence type="predicted"/>
<keyword evidence="3" id="KW-1185">Reference proteome</keyword>
<dbReference type="SUPFAM" id="SSF56112">
    <property type="entry name" value="Protein kinase-like (PK-like)"/>
    <property type="match status" value="1"/>
</dbReference>
<evidence type="ECO:0000256" key="1">
    <source>
        <dbReference type="SAM" id="MobiDB-lite"/>
    </source>
</evidence>
<dbReference type="InterPro" id="IPR011009">
    <property type="entry name" value="Kinase-like_dom_sf"/>
</dbReference>
<evidence type="ECO:0000313" key="3">
    <source>
        <dbReference type="Proteomes" id="UP000828390"/>
    </source>
</evidence>
<comment type="caution">
    <text evidence="2">The sequence shown here is derived from an EMBL/GenBank/DDBJ whole genome shotgun (WGS) entry which is preliminary data.</text>
</comment>
<dbReference type="AlphaFoldDB" id="A0A9D4L6R0"/>
<reference evidence="2" key="1">
    <citation type="journal article" date="2019" name="bioRxiv">
        <title>The Genome of the Zebra Mussel, Dreissena polymorpha: A Resource for Invasive Species Research.</title>
        <authorList>
            <person name="McCartney M.A."/>
            <person name="Auch B."/>
            <person name="Kono T."/>
            <person name="Mallez S."/>
            <person name="Zhang Y."/>
            <person name="Obille A."/>
            <person name="Becker A."/>
            <person name="Abrahante J.E."/>
            <person name="Garbe J."/>
            <person name="Badalamenti J.P."/>
            <person name="Herman A."/>
            <person name="Mangelson H."/>
            <person name="Liachko I."/>
            <person name="Sullivan S."/>
            <person name="Sone E.D."/>
            <person name="Koren S."/>
            <person name="Silverstein K.A.T."/>
            <person name="Beckman K.B."/>
            <person name="Gohl D.M."/>
        </authorList>
    </citation>
    <scope>NUCLEOTIDE SEQUENCE</scope>
    <source>
        <strain evidence="2">Duluth1</strain>
        <tissue evidence="2">Whole animal</tissue>
    </source>
</reference>
<gene>
    <name evidence="2" type="ORF">DPMN_094829</name>
</gene>
<feature type="region of interest" description="Disordered" evidence="1">
    <location>
        <begin position="1"/>
        <end position="31"/>
    </location>
</feature>
<protein>
    <submittedName>
        <fullName evidence="2">Uncharacterized protein</fullName>
    </submittedName>
</protein>
<name>A0A9D4L6R0_DREPO</name>
<organism evidence="2 3">
    <name type="scientific">Dreissena polymorpha</name>
    <name type="common">Zebra mussel</name>
    <name type="synonym">Mytilus polymorpha</name>
    <dbReference type="NCBI Taxonomy" id="45954"/>
    <lineage>
        <taxon>Eukaryota</taxon>
        <taxon>Metazoa</taxon>
        <taxon>Spiralia</taxon>
        <taxon>Lophotrochozoa</taxon>
        <taxon>Mollusca</taxon>
        <taxon>Bivalvia</taxon>
        <taxon>Autobranchia</taxon>
        <taxon>Heteroconchia</taxon>
        <taxon>Euheterodonta</taxon>
        <taxon>Imparidentia</taxon>
        <taxon>Neoheterodontei</taxon>
        <taxon>Myida</taxon>
        <taxon>Dreissenoidea</taxon>
        <taxon>Dreissenidae</taxon>
        <taxon>Dreissena</taxon>
    </lineage>
</organism>
<sequence length="78" mass="8883">MAKSDKGADNENVTDDTEPVPDTKSSTEKRRKDILYGKGEYRILGKKGEGTFSEVLKCQNIKDGSYWACKKMKQTYDR</sequence>
<evidence type="ECO:0000313" key="2">
    <source>
        <dbReference type="EMBL" id="KAH3852324.1"/>
    </source>
</evidence>
<accession>A0A9D4L6R0</accession>
<reference evidence="2" key="2">
    <citation type="submission" date="2020-11" db="EMBL/GenBank/DDBJ databases">
        <authorList>
            <person name="McCartney M.A."/>
            <person name="Auch B."/>
            <person name="Kono T."/>
            <person name="Mallez S."/>
            <person name="Becker A."/>
            <person name="Gohl D.M."/>
            <person name="Silverstein K.A.T."/>
            <person name="Koren S."/>
            <person name="Bechman K.B."/>
            <person name="Herman A."/>
            <person name="Abrahante J.E."/>
            <person name="Garbe J."/>
        </authorList>
    </citation>
    <scope>NUCLEOTIDE SEQUENCE</scope>
    <source>
        <strain evidence="2">Duluth1</strain>
        <tissue evidence="2">Whole animal</tissue>
    </source>
</reference>
<dbReference type="EMBL" id="JAIWYP010000003">
    <property type="protein sequence ID" value="KAH3852324.1"/>
    <property type="molecule type" value="Genomic_DNA"/>
</dbReference>